<evidence type="ECO:0000259" key="3">
    <source>
        <dbReference type="PROSITE" id="PS50004"/>
    </source>
</evidence>
<dbReference type="AlphaFoldDB" id="A0A1Y3BLC4"/>
<dbReference type="GO" id="GO:0005509">
    <property type="term" value="F:calcium ion binding"/>
    <property type="evidence" value="ECO:0007669"/>
    <property type="project" value="TreeGrafter"/>
</dbReference>
<dbReference type="InterPro" id="IPR000008">
    <property type="entry name" value="C2_dom"/>
</dbReference>
<evidence type="ECO:0000256" key="2">
    <source>
        <dbReference type="ARBA" id="ARBA00022837"/>
    </source>
</evidence>
<name>A0A1Y3BLC4_EURMA</name>
<reference evidence="4 5" key="1">
    <citation type="submission" date="2017-03" db="EMBL/GenBank/DDBJ databases">
        <title>Genome Survey of Euroglyphus maynei.</title>
        <authorList>
            <person name="Arlian L.G."/>
            <person name="Morgan M.S."/>
            <person name="Rider S.D."/>
        </authorList>
    </citation>
    <scope>NUCLEOTIDE SEQUENCE [LARGE SCALE GENOMIC DNA]</scope>
    <source>
        <strain evidence="4">Arlian Lab</strain>
        <tissue evidence="4">Whole body</tissue>
    </source>
</reference>
<dbReference type="Gene3D" id="2.60.40.150">
    <property type="entry name" value="C2 domain"/>
    <property type="match status" value="1"/>
</dbReference>
<keyword evidence="2" id="KW-0106">Calcium</keyword>
<comment type="caution">
    <text evidence="4">The sequence shown here is derived from an EMBL/GenBank/DDBJ whole genome shotgun (WGS) entry which is preliminary data.</text>
</comment>
<organism evidence="4 5">
    <name type="scientific">Euroglyphus maynei</name>
    <name type="common">Mayne's house dust mite</name>
    <dbReference type="NCBI Taxonomy" id="6958"/>
    <lineage>
        <taxon>Eukaryota</taxon>
        <taxon>Metazoa</taxon>
        <taxon>Ecdysozoa</taxon>
        <taxon>Arthropoda</taxon>
        <taxon>Chelicerata</taxon>
        <taxon>Arachnida</taxon>
        <taxon>Acari</taxon>
        <taxon>Acariformes</taxon>
        <taxon>Sarcoptiformes</taxon>
        <taxon>Astigmata</taxon>
        <taxon>Psoroptidia</taxon>
        <taxon>Analgoidea</taxon>
        <taxon>Pyroglyphidae</taxon>
        <taxon>Pyroglyphinae</taxon>
        <taxon>Euroglyphus</taxon>
    </lineage>
</organism>
<protein>
    <recommendedName>
        <fullName evidence="3">C2 domain-containing protein</fullName>
    </recommendedName>
</protein>
<gene>
    <name evidence="4" type="ORF">BLA29_011883</name>
</gene>
<keyword evidence="5" id="KW-1185">Reference proteome</keyword>
<keyword evidence="1" id="KW-0479">Metal-binding</keyword>
<dbReference type="OrthoDB" id="5973539at2759"/>
<dbReference type="SUPFAM" id="SSF49562">
    <property type="entry name" value="C2 domain (Calcium/lipid-binding domain, CaLB)"/>
    <property type="match status" value="1"/>
</dbReference>
<dbReference type="PROSITE" id="PS50004">
    <property type="entry name" value="C2"/>
    <property type="match status" value="1"/>
</dbReference>
<dbReference type="Proteomes" id="UP000194236">
    <property type="component" value="Unassembled WGS sequence"/>
</dbReference>
<evidence type="ECO:0000313" key="4">
    <source>
        <dbReference type="EMBL" id="OTF79955.1"/>
    </source>
</evidence>
<evidence type="ECO:0000313" key="5">
    <source>
        <dbReference type="Proteomes" id="UP000194236"/>
    </source>
</evidence>
<evidence type="ECO:0000256" key="1">
    <source>
        <dbReference type="ARBA" id="ARBA00022723"/>
    </source>
</evidence>
<dbReference type="GO" id="GO:0016020">
    <property type="term" value="C:membrane"/>
    <property type="evidence" value="ECO:0007669"/>
    <property type="project" value="TreeGrafter"/>
</dbReference>
<dbReference type="InterPro" id="IPR035892">
    <property type="entry name" value="C2_domain_sf"/>
</dbReference>
<dbReference type="EMBL" id="MUJZ01020605">
    <property type="protein sequence ID" value="OTF79955.1"/>
    <property type="molecule type" value="Genomic_DNA"/>
</dbReference>
<dbReference type="PANTHER" id="PTHR45911:SF4">
    <property type="entry name" value="MULTIPLE C2 AND TRANSMEMBRANE DOMAIN-CONTAINING PROTEIN"/>
    <property type="match status" value="1"/>
</dbReference>
<accession>A0A1Y3BLC4</accession>
<proteinExistence type="predicted"/>
<dbReference type="Pfam" id="PF00168">
    <property type="entry name" value="C2"/>
    <property type="match status" value="1"/>
</dbReference>
<dbReference type="PANTHER" id="PTHR45911">
    <property type="entry name" value="C2 DOMAIN-CONTAINING PROTEIN"/>
    <property type="match status" value="1"/>
</dbReference>
<sequence>MLITITGLQSTLSSTKQQQDTFDMIEIQQQQQQQQYSLQQLLSLGNLKNLNNFYENFFDIGTLIVKVHRAENLASADINGKSDPFCILELVNERLRTSTEYKTLSPVWNKFFKL</sequence>
<feature type="domain" description="C2" evidence="3">
    <location>
        <begin position="44"/>
        <end position="114"/>
    </location>
</feature>